<evidence type="ECO:0000313" key="2">
    <source>
        <dbReference type="Proteomes" id="UP001500782"/>
    </source>
</evidence>
<organism evidence="1 2">
    <name type="scientific">Bacillus carboniphilus</name>
    <dbReference type="NCBI Taxonomy" id="86663"/>
    <lineage>
        <taxon>Bacteria</taxon>
        <taxon>Bacillati</taxon>
        <taxon>Bacillota</taxon>
        <taxon>Bacilli</taxon>
        <taxon>Bacillales</taxon>
        <taxon>Bacillaceae</taxon>
        <taxon>Bacillus</taxon>
    </lineage>
</organism>
<proteinExistence type="predicted"/>
<keyword evidence="2" id="KW-1185">Reference proteome</keyword>
<name>A0ABN0VTU7_9BACI</name>
<reference evidence="1 2" key="1">
    <citation type="journal article" date="2019" name="Int. J. Syst. Evol. Microbiol.">
        <title>The Global Catalogue of Microorganisms (GCM) 10K type strain sequencing project: providing services to taxonomists for standard genome sequencing and annotation.</title>
        <authorList>
            <consortium name="The Broad Institute Genomics Platform"/>
            <consortium name="The Broad Institute Genome Sequencing Center for Infectious Disease"/>
            <person name="Wu L."/>
            <person name="Ma J."/>
        </authorList>
    </citation>
    <scope>NUCLEOTIDE SEQUENCE [LARGE SCALE GENOMIC DNA]</scope>
    <source>
        <strain evidence="1 2">JCM 9731</strain>
    </source>
</reference>
<dbReference type="Proteomes" id="UP001500782">
    <property type="component" value="Unassembled WGS sequence"/>
</dbReference>
<comment type="caution">
    <text evidence="1">The sequence shown here is derived from an EMBL/GenBank/DDBJ whole genome shotgun (WGS) entry which is preliminary data.</text>
</comment>
<gene>
    <name evidence="1" type="ORF">GCM10008967_04660</name>
</gene>
<dbReference type="RefSeq" id="WP_343795992.1">
    <property type="nucleotide sequence ID" value="NZ_BAAADJ010000004.1"/>
</dbReference>
<protein>
    <submittedName>
        <fullName evidence="1">Uncharacterized protein</fullName>
    </submittedName>
</protein>
<dbReference type="EMBL" id="BAAADJ010000004">
    <property type="protein sequence ID" value="GAA0317167.1"/>
    <property type="molecule type" value="Genomic_DNA"/>
</dbReference>
<sequence length="172" mass="20056">MNVSKIKMKRVHMGNSILDKDFVVISEMAMTRNYSFVPFEHDMDRDNVLSICKTPYPQKLNKYVYDFGHKIDIPLAVSLGLGVIKNLSDGTIYLYNADTDDYLERSINEMVKLAVYHQIMNPDYIDQSIQSILKESDGDQYLRGLFLTNSEMPIRLLRQIYNYRKIVHLYGT</sequence>
<accession>A0ABN0VTU7</accession>
<evidence type="ECO:0000313" key="1">
    <source>
        <dbReference type="EMBL" id="GAA0317167.1"/>
    </source>
</evidence>